<feature type="domain" description="Secretion system C-terminal sorting" evidence="1">
    <location>
        <begin position="375"/>
        <end position="446"/>
    </location>
</feature>
<dbReference type="SUPFAM" id="SSF63829">
    <property type="entry name" value="Calcium-dependent phosphotriesterase"/>
    <property type="match status" value="1"/>
</dbReference>
<protein>
    <submittedName>
        <fullName evidence="2">Por secretion system C-terminal sorting domain-containing protein</fullName>
    </submittedName>
</protein>
<sequence>MKAYLTGILLILTTLTGFAQKFWLTTYEFPGREKTGITLTPNGCMLVSLTNGVIKSCDEGNRFSTVLNSSAVYSIYSNNLGEVFVGGTGKIFRSFDNGQTWDSVSVGTTYPINKIIQNSQGHLFAITGILTNDDGFIGDGVFFSNNKGLTWSQRNNGLGIYTCIEQIAIDKNDRIYVATADEYVTGNGGLFISENSGNLWEHINISVDGRGAINDQIKVANAWNISVSPQDSVYFSFFGTAVNTSVRLNTVKHISEVRNNTHWKVYAVNNSPTWWQDKLLNPVHFARNGDKYSSVSGSIGFGGTFFCKNNQTTWQKINFGLGIDINGFQNIQHFAETPSGKIFMVQTLDERVYYTDTSVVTSLPNDNHELQQINIFPNPVHSGDNVFFSNFSENQKVRIKCYDASGKQVFETTDFLNSKITAPQQQGIYFLNFEMGKYKSVKKLIVY</sequence>
<dbReference type="NCBIfam" id="TIGR04183">
    <property type="entry name" value="Por_Secre_tail"/>
    <property type="match status" value="1"/>
</dbReference>
<gene>
    <name evidence="2" type="ORF">SAMN04488541_1004165</name>
</gene>
<dbReference type="SUPFAM" id="SSF110296">
    <property type="entry name" value="Oligoxyloglucan reducing end-specific cellobiohydrolase"/>
    <property type="match status" value="1"/>
</dbReference>
<accession>A0A1I2C9U3</accession>
<dbReference type="STRING" id="1003.SAMN04488541_1004165"/>
<name>A0A1I2C9U3_9BACT</name>
<dbReference type="CDD" id="cd15482">
    <property type="entry name" value="Sialidase_non-viral"/>
    <property type="match status" value="1"/>
</dbReference>
<proteinExistence type="predicted"/>
<keyword evidence="3" id="KW-1185">Reference proteome</keyword>
<dbReference type="AlphaFoldDB" id="A0A1I2C9U3"/>
<dbReference type="Pfam" id="PF18962">
    <property type="entry name" value="Por_Secre_tail"/>
    <property type="match status" value="1"/>
</dbReference>
<dbReference type="OrthoDB" id="863842at2"/>
<organism evidence="2 3">
    <name type="scientific">Thermoflexibacter ruber</name>
    <dbReference type="NCBI Taxonomy" id="1003"/>
    <lineage>
        <taxon>Bacteria</taxon>
        <taxon>Pseudomonadati</taxon>
        <taxon>Bacteroidota</taxon>
        <taxon>Cytophagia</taxon>
        <taxon>Cytophagales</taxon>
        <taxon>Thermoflexibacteraceae</taxon>
        <taxon>Thermoflexibacter</taxon>
    </lineage>
</organism>
<evidence type="ECO:0000313" key="2">
    <source>
        <dbReference type="EMBL" id="SFE65109.1"/>
    </source>
</evidence>
<dbReference type="Gene3D" id="2.130.10.10">
    <property type="entry name" value="YVTN repeat-like/Quinoprotein amine dehydrogenase"/>
    <property type="match status" value="1"/>
</dbReference>
<dbReference type="EMBL" id="FONY01000004">
    <property type="protein sequence ID" value="SFE65109.1"/>
    <property type="molecule type" value="Genomic_DNA"/>
</dbReference>
<dbReference type="Proteomes" id="UP000199513">
    <property type="component" value="Unassembled WGS sequence"/>
</dbReference>
<evidence type="ECO:0000259" key="1">
    <source>
        <dbReference type="Pfam" id="PF18962"/>
    </source>
</evidence>
<dbReference type="RefSeq" id="WP_091540200.1">
    <property type="nucleotide sequence ID" value="NZ_FONY01000004.1"/>
</dbReference>
<evidence type="ECO:0000313" key="3">
    <source>
        <dbReference type="Proteomes" id="UP000199513"/>
    </source>
</evidence>
<dbReference type="InterPro" id="IPR015943">
    <property type="entry name" value="WD40/YVTN_repeat-like_dom_sf"/>
</dbReference>
<dbReference type="InterPro" id="IPR026444">
    <property type="entry name" value="Secre_tail"/>
</dbReference>
<reference evidence="2 3" key="1">
    <citation type="submission" date="2016-10" db="EMBL/GenBank/DDBJ databases">
        <authorList>
            <person name="de Groot N.N."/>
        </authorList>
    </citation>
    <scope>NUCLEOTIDE SEQUENCE [LARGE SCALE GENOMIC DNA]</scope>
    <source>
        <strain>GEY</strain>
        <strain evidence="3">DSM 9560</strain>
    </source>
</reference>